<evidence type="ECO:0000256" key="6">
    <source>
        <dbReference type="RuleBase" id="RU003983"/>
    </source>
</evidence>
<keyword evidence="8" id="KW-0732">Signal</keyword>
<dbReference type="RefSeq" id="WP_197453953.1">
    <property type="nucleotide sequence ID" value="NZ_CP036271.1"/>
</dbReference>
<dbReference type="InterPro" id="IPR001915">
    <property type="entry name" value="Peptidase_M48"/>
</dbReference>
<sequence length="382" mass="40770" precursor="true">MAGSPRFRRTRVALLAGATCLWSSGCQSTFLASAANALGTHLPTLAMTEQEEKALGAQSYAELLRTSKRTAHPEYQAIVEQVGRRIADVADRPDFDWEFNVLAGPTQNAFCLPGGKVVVYEGLLPLCENEAGLAVVMSHEIAHAVARHGGQRVREQAVVDAVGQVVADTVKDSDEQKQLLVETAYGMGTQVGLLLPFSRAQETQADSIGLMLMARAGYNPEEAPRFWKRFQSSGKSAIPELLSTHPADERRASNLIDLLPQAERYYAAVEKKLDRGATIANLLTKPSTNTVAKTDGSVMPASAAEAFVPKNAFAPSRQTPVQASNSPPTQATWVGTASPSKSEEVSFTPPSTTQDADPGNPFLTPAASTAPVSDGGWMPTVH</sequence>
<name>A0A517SC88_9PLAN</name>
<evidence type="ECO:0000256" key="1">
    <source>
        <dbReference type="ARBA" id="ARBA00022670"/>
    </source>
</evidence>
<proteinExistence type="inferred from homology"/>
<feature type="chain" id="PRO_5021807469" evidence="8">
    <location>
        <begin position="29"/>
        <end position="382"/>
    </location>
</feature>
<dbReference type="InParanoid" id="A0A517SC88"/>
<evidence type="ECO:0000256" key="5">
    <source>
        <dbReference type="ARBA" id="ARBA00023049"/>
    </source>
</evidence>
<reference evidence="10 11" key="1">
    <citation type="submission" date="2019-02" db="EMBL/GenBank/DDBJ databases">
        <title>Deep-cultivation of Planctomycetes and their phenomic and genomic characterization uncovers novel biology.</title>
        <authorList>
            <person name="Wiegand S."/>
            <person name="Jogler M."/>
            <person name="Boedeker C."/>
            <person name="Pinto D."/>
            <person name="Vollmers J."/>
            <person name="Rivas-Marin E."/>
            <person name="Kohn T."/>
            <person name="Peeters S.H."/>
            <person name="Heuer A."/>
            <person name="Rast P."/>
            <person name="Oberbeckmann S."/>
            <person name="Bunk B."/>
            <person name="Jeske O."/>
            <person name="Meyerdierks A."/>
            <person name="Storesund J.E."/>
            <person name="Kallscheuer N."/>
            <person name="Luecker S."/>
            <person name="Lage O.M."/>
            <person name="Pohl T."/>
            <person name="Merkel B.J."/>
            <person name="Hornburger P."/>
            <person name="Mueller R.-W."/>
            <person name="Bruemmer F."/>
            <person name="Labrenz M."/>
            <person name="Spormann A.M."/>
            <person name="Op den Camp H."/>
            <person name="Overmann J."/>
            <person name="Amann R."/>
            <person name="Jetten M.S.M."/>
            <person name="Mascher T."/>
            <person name="Medema M.H."/>
            <person name="Devos D.P."/>
            <person name="Kaster A.-K."/>
            <person name="Ovreas L."/>
            <person name="Rohde M."/>
            <person name="Galperin M.Y."/>
            <person name="Jogler C."/>
        </authorList>
    </citation>
    <scope>NUCLEOTIDE SEQUENCE [LARGE SCALE GENOMIC DNA]</scope>
    <source>
        <strain evidence="10 11">Pan44</strain>
    </source>
</reference>
<dbReference type="PANTHER" id="PTHR22726:SF24">
    <property type="entry name" value="M48 FAMILY METALLOPEPTIDASE"/>
    <property type="match status" value="1"/>
</dbReference>
<dbReference type="PANTHER" id="PTHR22726">
    <property type="entry name" value="METALLOENDOPEPTIDASE OMA1"/>
    <property type="match status" value="1"/>
</dbReference>
<accession>A0A517SC88</accession>
<dbReference type="GO" id="GO:0046872">
    <property type="term" value="F:metal ion binding"/>
    <property type="evidence" value="ECO:0007669"/>
    <property type="project" value="UniProtKB-KW"/>
</dbReference>
<feature type="domain" description="Peptidase M48" evidence="9">
    <location>
        <begin position="76"/>
        <end position="255"/>
    </location>
</feature>
<organism evidence="10 11">
    <name type="scientific">Caulifigura coniformis</name>
    <dbReference type="NCBI Taxonomy" id="2527983"/>
    <lineage>
        <taxon>Bacteria</taxon>
        <taxon>Pseudomonadati</taxon>
        <taxon>Planctomycetota</taxon>
        <taxon>Planctomycetia</taxon>
        <taxon>Planctomycetales</taxon>
        <taxon>Planctomycetaceae</taxon>
        <taxon>Caulifigura</taxon>
    </lineage>
</organism>
<protein>
    <submittedName>
        <fullName evidence="10">TPR repeat-containing protein YfgC</fullName>
    </submittedName>
</protein>
<dbReference type="Pfam" id="PF01435">
    <property type="entry name" value="Peptidase_M48"/>
    <property type="match status" value="1"/>
</dbReference>
<evidence type="ECO:0000313" key="11">
    <source>
        <dbReference type="Proteomes" id="UP000315700"/>
    </source>
</evidence>
<evidence type="ECO:0000256" key="3">
    <source>
        <dbReference type="ARBA" id="ARBA00022801"/>
    </source>
</evidence>
<dbReference type="EMBL" id="CP036271">
    <property type="protein sequence ID" value="QDT53748.1"/>
    <property type="molecule type" value="Genomic_DNA"/>
</dbReference>
<feature type="signal peptide" evidence="8">
    <location>
        <begin position="1"/>
        <end position="28"/>
    </location>
</feature>
<dbReference type="CDD" id="cd07331">
    <property type="entry name" value="M48C_Oma1_like"/>
    <property type="match status" value="1"/>
</dbReference>
<keyword evidence="5 6" id="KW-0482">Metalloprotease</keyword>
<keyword evidence="11" id="KW-1185">Reference proteome</keyword>
<dbReference type="Gene3D" id="3.30.2010.10">
    <property type="entry name" value="Metalloproteases ('zincins'), catalytic domain"/>
    <property type="match status" value="1"/>
</dbReference>
<comment type="cofactor">
    <cofactor evidence="6">
        <name>Zn(2+)</name>
        <dbReference type="ChEBI" id="CHEBI:29105"/>
    </cofactor>
    <text evidence="6">Binds 1 zinc ion per subunit.</text>
</comment>
<dbReference type="PROSITE" id="PS51257">
    <property type="entry name" value="PROKAR_LIPOPROTEIN"/>
    <property type="match status" value="1"/>
</dbReference>
<keyword evidence="3 6" id="KW-0378">Hydrolase</keyword>
<evidence type="ECO:0000259" key="9">
    <source>
        <dbReference type="Pfam" id="PF01435"/>
    </source>
</evidence>
<gene>
    <name evidence="10" type="primary">yfgC</name>
    <name evidence="10" type="ORF">Pan44_17710</name>
</gene>
<dbReference type="AlphaFoldDB" id="A0A517SC88"/>
<dbReference type="InterPro" id="IPR051156">
    <property type="entry name" value="Mito/Outer_Membr_Metalloprot"/>
</dbReference>
<dbReference type="FunCoup" id="A0A517SC88">
    <property type="interactions" value="118"/>
</dbReference>
<dbReference type="GO" id="GO:0051603">
    <property type="term" value="P:proteolysis involved in protein catabolic process"/>
    <property type="evidence" value="ECO:0007669"/>
    <property type="project" value="TreeGrafter"/>
</dbReference>
<comment type="similarity">
    <text evidence="6">Belongs to the peptidase M48 family.</text>
</comment>
<evidence type="ECO:0000256" key="4">
    <source>
        <dbReference type="ARBA" id="ARBA00022833"/>
    </source>
</evidence>
<dbReference type="GO" id="GO:0004222">
    <property type="term" value="F:metalloendopeptidase activity"/>
    <property type="evidence" value="ECO:0007669"/>
    <property type="project" value="InterPro"/>
</dbReference>
<evidence type="ECO:0000256" key="2">
    <source>
        <dbReference type="ARBA" id="ARBA00022723"/>
    </source>
</evidence>
<dbReference type="KEGG" id="ccos:Pan44_17710"/>
<feature type="compositionally biased region" description="Polar residues" evidence="7">
    <location>
        <begin position="316"/>
        <end position="340"/>
    </location>
</feature>
<dbReference type="Proteomes" id="UP000315700">
    <property type="component" value="Chromosome"/>
</dbReference>
<dbReference type="GO" id="GO:0016020">
    <property type="term" value="C:membrane"/>
    <property type="evidence" value="ECO:0007669"/>
    <property type="project" value="TreeGrafter"/>
</dbReference>
<evidence type="ECO:0000256" key="8">
    <source>
        <dbReference type="SAM" id="SignalP"/>
    </source>
</evidence>
<evidence type="ECO:0000313" key="10">
    <source>
        <dbReference type="EMBL" id="QDT53748.1"/>
    </source>
</evidence>
<feature type="region of interest" description="Disordered" evidence="7">
    <location>
        <begin position="316"/>
        <end position="382"/>
    </location>
</feature>
<keyword evidence="4 6" id="KW-0862">Zinc</keyword>
<keyword evidence="2" id="KW-0479">Metal-binding</keyword>
<evidence type="ECO:0000256" key="7">
    <source>
        <dbReference type="SAM" id="MobiDB-lite"/>
    </source>
</evidence>
<keyword evidence="1 6" id="KW-0645">Protease</keyword>